<evidence type="ECO:0000256" key="1">
    <source>
        <dbReference type="ARBA" id="ARBA00023002"/>
    </source>
</evidence>
<proteinExistence type="predicted"/>
<comment type="caution">
    <text evidence="3">The sequence shown here is derived from an EMBL/GenBank/DDBJ whole genome shotgun (WGS) entry which is preliminary data.</text>
</comment>
<dbReference type="PANTHER" id="PTHR23382">
    <property type="entry name" value="MALATE DEHYDROGENASE"/>
    <property type="match status" value="1"/>
</dbReference>
<dbReference type="AlphaFoldDB" id="A0A8S3YXM1"/>
<name>A0A8S3YXM1_9EUPU</name>
<keyword evidence="1" id="KW-0560">Oxidoreductase</keyword>
<dbReference type="Proteomes" id="UP000678393">
    <property type="component" value="Unassembled WGS sequence"/>
</dbReference>
<accession>A0A8S3YXM1</accession>
<feature type="non-terminal residue" evidence="3">
    <location>
        <position position="75"/>
    </location>
</feature>
<feature type="non-terminal residue" evidence="3">
    <location>
        <position position="1"/>
    </location>
</feature>
<dbReference type="InterPro" id="IPR010945">
    <property type="entry name" value="Malate_DH_type2"/>
</dbReference>
<dbReference type="GO" id="GO:0016616">
    <property type="term" value="F:oxidoreductase activity, acting on the CH-OH group of donors, NAD or NADP as acceptor"/>
    <property type="evidence" value="ECO:0007669"/>
    <property type="project" value="InterPro"/>
</dbReference>
<evidence type="ECO:0000259" key="2">
    <source>
        <dbReference type="Pfam" id="PF02866"/>
    </source>
</evidence>
<keyword evidence="4" id="KW-1185">Reference proteome</keyword>
<dbReference type="EMBL" id="CAJHNH020000644">
    <property type="protein sequence ID" value="CAG5119006.1"/>
    <property type="molecule type" value="Genomic_DNA"/>
</dbReference>
<dbReference type="InterPro" id="IPR015955">
    <property type="entry name" value="Lactate_DH/Glyco_Ohase_4_C"/>
</dbReference>
<dbReference type="OrthoDB" id="4069699at2759"/>
<dbReference type="Pfam" id="PF02866">
    <property type="entry name" value="Ldh_1_C"/>
    <property type="match status" value="1"/>
</dbReference>
<dbReference type="GO" id="GO:0006108">
    <property type="term" value="P:malate metabolic process"/>
    <property type="evidence" value="ECO:0007669"/>
    <property type="project" value="InterPro"/>
</dbReference>
<dbReference type="SUPFAM" id="SSF56327">
    <property type="entry name" value="LDH C-terminal domain-like"/>
    <property type="match status" value="1"/>
</dbReference>
<organism evidence="3 4">
    <name type="scientific">Candidula unifasciata</name>
    <dbReference type="NCBI Taxonomy" id="100452"/>
    <lineage>
        <taxon>Eukaryota</taxon>
        <taxon>Metazoa</taxon>
        <taxon>Spiralia</taxon>
        <taxon>Lophotrochozoa</taxon>
        <taxon>Mollusca</taxon>
        <taxon>Gastropoda</taxon>
        <taxon>Heterobranchia</taxon>
        <taxon>Euthyneura</taxon>
        <taxon>Panpulmonata</taxon>
        <taxon>Eupulmonata</taxon>
        <taxon>Stylommatophora</taxon>
        <taxon>Helicina</taxon>
        <taxon>Helicoidea</taxon>
        <taxon>Geomitridae</taxon>
        <taxon>Candidula</taxon>
    </lineage>
</organism>
<evidence type="ECO:0000313" key="3">
    <source>
        <dbReference type="EMBL" id="CAG5119006.1"/>
    </source>
</evidence>
<dbReference type="GO" id="GO:0016615">
    <property type="term" value="F:malate dehydrogenase activity"/>
    <property type="evidence" value="ECO:0007669"/>
    <property type="project" value="InterPro"/>
</dbReference>
<gene>
    <name evidence="3" type="ORF">CUNI_LOCUS4564</name>
</gene>
<protein>
    <recommendedName>
        <fullName evidence="2">Lactate/malate dehydrogenase C-terminal domain-containing protein</fullName>
    </recommendedName>
</protein>
<feature type="domain" description="Lactate/malate dehydrogenase C-terminal" evidence="2">
    <location>
        <begin position="1"/>
        <end position="72"/>
    </location>
</feature>
<reference evidence="3" key="1">
    <citation type="submission" date="2021-04" db="EMBL/GenBank/DDBJ databases">
        <authorList>
            <consortium name="Molecular Ecology Group"/>
        </authorList>
    </citation>
    <scope>NUCLEOTIDE SEQUENCE</scope>
</reference>
<sequence>LSVAAAIFTVLKNWENGCQTDHIFSLVVCSEGWFGVPPGLFFSFPVRLKPKGCWSIVLDLSISKRTKDSIDMAVQ</sequence>
<dbReference type="Gene3D" id="3.90.110.10">
    <property type="entry name" value="Lactate dehydrogenase/glycoside hydrolase, family 4, C-terminal"/>
    <property type="match status" value="1"/>
</dbReference>
<evidence type="ECO:0000313" key="4">
    <source>
        <dbReference type="Proteomes" id="UP000678393"/>
    </source>
</evidence>
<dbReference type="InterPro" id="IPR022383">
    <property type="entry name" value="Lactate/malate_DH_C"/>
</dbReference>